<dbReference type="Proteomes" id="UP001383192">
    <property type="component" value="Unassembled WGS sequence"/>
</dbReference>
<dbReference type="EMBL" id="JAYKXP010000024">
    <property type="protein sequence ID" value="KAK7045632.1"/>
    <property type="molecule type" value="Genomic_DNA"/>
</dbReference>
<accession>A0AAW0D2P8</accession>
<keyword evidence="3" id="KW-1185">Reference proteome</keyword>
<dbReference type="InterPro" id="IPR001810">
    <property type="entry name" value="F-box_dom"/>
</dbReference>
<proteinExistence type="predicted"/>
<organism evidence="2 3">
    <name type="scientific">Paramarasmius palmivorus</name>
    <dbReference type="NCBI Taxonomy" id="297713"/>
    <lineage>
        <taxon>Eukaryota</taxon>
        <taxon>Fungi</taxon>
        <taxon>Dikarya</taxon>
        <taxon>Basidiomycota</taxon>
        <taxon>Agaricomycotina</taxon>
        <taxon>Agaricomycetes</taxon>
        <taxon>Agaricomycetidae</taxon>
        <taxon>Agaricales</taxon>
        <taxon>Marasmiineae</taxon>
        <taxon>Marasmiaceae</taxon>
        <taxon>Paramarasmius</taxon>
    </lineage>
</organism>
<sequence>MSKSPILPIEVVILILSHLRGSKQDINTCALVCRAWLPTCRPMLFDGCINFYTSTPVRLKRFIRLCNSSFETFSVANAYELSIIQKRSKLTARRILRTLLEWRSSDKSRTLSTVLPRLRRVQLMSWDTPYTPWNAGFHHIFDASPVERLEGVHQLYLEGLHFNTKELRALMVHFPQLQSLQIGEYCSGTSVATRKSNLTPLCSGRLTEISVVHEYNVSLIGLLVPCATLNVFRLHVPFVCYAEPETEEGVTTVNGLLHSAGTSMEEFEFSFTSHTDPDPVSGNLTHVFDVTPLELYLRRLDLTSNTHIRKISLDFSAHPDYLLFFLDRLSNGLTSQVPFLEALKLPHLDPSKTDWKGLDTILQRHFFSSVNIIRCSFICRFGELDVSKQPKSRAYDAPDQDSVAEANLQTEIFRLQTLLPRCHERRLLHPEVTYSFCVGSSQTPSPDSEPLITPEQGSPISRVTNALRHHEAASRTLLLDDTHEPCSNTQQLLLSSSYLLPSAILTIMAAPHQTCVVVEAFKGDLENLNRVCDSLSGQSLRVVELGPTSTDTINALKELQHEAKRNQKTQETMLQKTKDWVRQDAQEHILTEIKKQIQPEIKAEVASSVRSQVEAQILDHVPISLKKQLEDCESQLKEVKISFENSEARQRNSTLDLTKQSDLDDPLGVVLKPDGSRSKWYPADLTSLFAYDSDATEALLKDYELSVDKTLEGSFNRFMSHIGPFVSPSSSLVYADS</sequence>
<name>A0AAW0D2P8_9AGAR</name>
<dbReference type="InterPro" id="IPR036047">
    <property type="entry name" value="F-box-like_dom_sf"/>
</dbReference>
<dbReference type="AlphaFoldDB" id="A0AAW0D2P8"/>
<comment type="caution">
    <text evidence="2">The sequence shown here is derived from an EMBL/GenBank/DDBJ whole genome shotgun (WGS) entry which is preliminary data.</text>
</comment>
<reference evidence="2 3" key="1">
    <citation type="submission" date="2024-01" db="EMBL/GenBank/DDBJ databases">
        <title>A draft genome for a cacao thread blight-causing isolate of Paramarasmius palmivorus.</title>
        <authorList>
            <person name="Baruah I.K."/>
            <person name="Bukari Y."/>
            <person name="Amoako-Attah I."/>
            <person name="Meinhardt L.W."/>
            <person name="Bailey B.A."/>
            <person name="Cohen S.P."/>
        </authorList>
    </citation>
    <scope>NUCLEOTIDE SEQUENCE [LARGE SCALE GENOMIC DNA]</scope>
    <source>
        <strain evidence="2 3">GH-12</strain>
    </source>
</reference>
<evidence type="ECO:0000259" key="1">
    <source>
        <dbReference type="Pfam" id="PF12937"/>
    </source>
</evidence>
<dbReference type="SUPFAM" id="SSF81383">
    <property type="entry name" value="F-box domain"/>
    <property type="match status" value="1"/>
</dbReference>
<dbReference type="Pfam" id="PF12937">
    <property type="entry name" value="F-box-like"/>
    <property type="match status" value="1"/>
</dbReference>
<protein>
    <recommendedName>
        <fullName evidence="1">F-box domain-containing protein</fullName>
    </recommendedName>
</protein>
<evidence type="ECO:0000313" key="2">
    <source>
        <dbReference type="EMBL" id="KAK7045632.1"/>
    </source>
</evidence>
<feature type="domain" description="F-box" evidence="1">
    <location>
        <begin position="7"/>
        <end position="36"/>
    </location>
</feature>
<gene>
    <name evidence="2" type="ORF">VNI00_007465</name>
</gene>
<evidence type="ECO:0000313" key="3">
    <source>
        <dbReference type="Proteomes" id="UP001383192"/>
    </source>
</evidence>